<dbReference type="EMBL" id="QVLS01000013">
    <property type="protein sequence ID" value="RFP77103.1"/>
    <property type="molecule type" value="Genomic_DNA"/>
</dbReference>
<dbReference type="Proteomes" id="UP000261931">
    <property type="component" value="Unassembled WGS sequence"/>
</dbReference>
<dbReference type="RefSeq" id="WP_116960650.1">
    <property type="nucleotide sequence ID" value="NZ_QVLS01000013.1"/>
</dbReference>
<accession>A0A372EFD9</accession>
<proteinExistence type="predicted"/>
<sequence>MQRFQRSLSSVQLTRTTDPQRRTPARDAPSNAGAQPIRIDGPSAVDALVQSLQRADAEVPALHLHLSVHIEAAALVPLLAALDLLAAQGRLAGLTVTVDHDIQRPIPAPLRWALAGSKACLVLSGASVRPLIVGDPAWVRSPPDPTLADFLNMALCKALDRALEIQVASVLSALAMKTPGEDALLRAVAVLSPGHQWRLAALPDAGAYTRLANARVPLCLNLSLTSATAGPLAEWLATPRPLLHSIELRVCGHLDGPAWMLLWTRVVGQPSLRQVEVDIQPLAVVDGWAAPEGLPLRPMARVETVRLGVHHADDAPLAAWLVEWLHPQNLTLGTLRVDTTVALLQALTNPQRHDTLRELRIVCGGGMTGPRDVGLVKTLIDFLQTFDRVRAVYMSLPHPLPGGATLQALRAVAWKNLLLGSTHLVSSGPSPWAGVRDVFAKPLWRSLGRGDYFLAHCVGGLRAFFFCHLHNDPDLAEGFLKQEWLPMSDLLSLSGVTIDTRRAAVRHRSEAHAPEIVRVMRLGLLDPSTLRELLTGPTETIDPDLVRAVSQQLRDGRQDTGLWRLLDEATAPG</sequence>
<evidence type="ECO:0000256" key="1">
    <source>
        <dbReference type="SAM" id="MobiDB-lite"/>
    </source>
</evidence>
<name>A0A372EFD9_9BURK</name>
<dbReference type="AlphaFoldDB" id="A0A372EFD9"/>
<gene>
    <name evidence="2" type="ORF">DY262_19050</name>
</gene>
<feature type="compositionally biased region" description="Polar residues" evidence="1">
    <location>
        <begin position="1"/>
        <end position="17"/>
    </location>
</feature>
<organism evidence="2 3">
    <name type="scientific">Hydrogenophaga borbori</name>
    <dbReference type="NCBI Taxonomy" id="2294117"/>
    <lineage>
        <taxon>Bacteria</taxon>
        <taxon>Pseudomonadati</taxon>
        <taxon>Pseudomonadota</taxon>
        <taxon>Betaproteobacteria</taxon>
        <taxon>Burkholderiales</taxon>
        <taxon>Comamonadaceae</taxon>
        <taxon>Hydrogenophaga</taxon>
    </lineage>
</organism>
<reference evidence="2 3" key="1">
    <citation type="submission" date="2018-08" db="EMBL/GenBank/DDBJ databases">
        <title>Hydrogenophaga sp. LA-38 isolated from sludge.</title>
        <authorList>
            <person name="Im W.-T."/>
        </authorList>
    </citation>
    <scope>NUCLEOTIDE SEQUENCE [LARGE SCALE GENOMIC DNA]</scope>
    <source>
        <strain evidence="2 3">LA-38</strain>
    </source>
</reference>
<keyword evidence="3" id="KW-1185">Reference proteome</keyword>
<evidence type="ECO:0000313" key="3">
    <source>
        <dbReference type="Proteomes" id="UP000261931"/>
    </source>
</evidence>
<comment type="caution">
    <text evidence="2">The sequence shown here is derived from an EMBL/GenBank/DDBJ whole genome shotgun (WGS) entry which is preliminary data.</text>
</comment>
<protein>
    <submittedName>
        <fullName evidence="2">Uncharacterized protein</fullName>
    </submittedName>
</protein>
<evidence type="ECO:0000313" key="2">
    <source>
        <dbReference type="EMBL" id="RFP77103.1"/>
    </source>
</evidence>
<feature type="region of interest" description="Disordered" evidence="1">
    <location>
        <begin position="1"/>
        <end position="39"/>
    </location>
</feature>